<dbReference type="Gene3D" id="3.40.50.410">
    <property type="entry name" value="von Willebrand factor, type A domain"/>
    <property type="match status" value="1"/>
</dbReference>
<dbReference type="Proteomes" id="UP001597389">
    <property type="component" value="Unassembled WGS sequence"/>
</dbReference>
<proteinExistence type="predicted"/>
<dbReference type="InterPro" id="IPR051266">
    <property type="entry name" value="CLCR"/>
</dbReference>
<sequence length="708" mass="77633">MDKKDQLLDELLKEHAKHGSGQDEKFLKELEERIAAKEKVVEMTEDPVAGVKSPGMRWAMGSGIAACLAFGVTVFYMQRRDVEEDQGVHKILSYSDVENEVAPMKVESPRAVVEGKKEMPKASAEIARVEDTVLRDKLAFRADYSGDGALADQSASRVDAFAAADSAIAANSAAQPQMRMRLQKQMPGAASAPKPARAMALKREEAFFGRDVRRPQIAICPPHPGEPPLEKPNAERYGELSDNKWTAPVDERSALSTFAVDVDTASYANLRRMINQGQKVPKDSIRIEEMVNYFDYSYPQPKGEHPFSVQVDSMAAPWNQKHRLVRIGLQGKDMVQEERPAANLVFLLDVSGSMNNSAKLPLLKESMKYLLEELNEEDTVSIVVYAGASGLALPATKMDDVGRQKVLAKMDSLRAGGSTAGGQGIKLAYKVAQEQFVKGGVNRIILATDGDFNVGVSDREALTKLVKEKAKGGTYLSVLGFGSGNINDAMLESITNHGNGNYSYIDTIKEGRKVLLEDMMGTLVTIAKDVKVQVEMNPSKVKAYRLIGYANRMLPPEAFLDKKVDAGEIGAGHSVTALYEIIPADGKPFGPEIDASRYFEKKEEEAKVALKESDEMCFVKLAYKQAEQKVDDESTYLTVPFVDGAESDSKVDLNFAAAVALFGMQLRESEYKGNGDLKMVQALAEKGLGNDGKGLRAEFIKLVEKYEK</sequence>
<dbReference type="EMBL" id="JBHUJB010000022">
    <property type="protein sequence ID" value="MFD2158319.1"/>
    <property type="molecule type" value="Genomic_DNA"/>
</dbReference>
<dbReference type="SMART" id="SM00327">
    <property type="entry name" value="VWA"/>
    <property type="match status" value="1"/>
</dbReference>
<dbReference type="InterPro" id="IPR036465">
    <property type="entry name" value="vWFA_dom_sf"/>
</dbReference>
<feature type="domain" description="VWFA" evidence="1">
    <location>
        <begin position="343"/>
        <end position="523"/>
    </location>
</feature>
<dbReference type="CDD" id="cd01465">
    <property type="entry name" value="vWA_subgroup"/>
    <property type="match status" value="1"/>
</dbReference>
<evidence type="ECO:0000313" key="3">
    <source>
        <dbReference type="Proteomes" id="UP001597389"/>
    </source>
</evidence>
<gene>
    <name evidence="2" type="ORF">ACFSW8_05360</name>
</gene>
<dbReference type="SUPFAM" id="SSF53300">
    <property type="entry name" value="vWA-like"/>
    <property type="match status" value="1"/>
</dbReference>
<dbReference type="InterPro" id="IPR002035">
    <property type="entry name" value="VWF_A"/>
</dbReference>
<dbReference type="PROSITE" id="PS50234">
    <property type="entry name" value="VWFA"/>
    <property type="match status" value="1"/>
</dbReference>
<dbReference type="Pfam" id="PF12450">
    <property type="entry name" value="vWF_A"/>
    <property type="match status" value="1"/>
</dbReference>
<protein>
    <submittedName>
        <fullName evidence="2">von Willebrand factor type A domain-containing protein</fullName>
    </submittedName>
</protein>
<dbReference type="Pfam" id="PF12034">
    <property type="entry name" value="YfbK_C"/>
    <property type="match status" value="1"/>
</dbReference>
<accession>A0ABW4Z8R9</accession>
<dbReference type="PANTHER" id="PTHR10579:SF43">
    <property type="entry name" value="ZINC FINGER (C3HC4-TYPE RING FINGER) FAMILY PROTEIN"/>
    <property type="match status" value="1"/>
</dbReference>
<keyword evidence="3" id="KW-1185">Reference proteome</keyword>
<name>A0ABW4Z8R9_9BACT</name>
<dbReference type="InterPro" id="IPR022156">
    <property type="entry name" value="Uncharacterised_YfbK_N"/>
</dbReference>
<organism evidence="2 3">
    <name type="scientific">Rubritalea tangerina</name>
    <dbReference type="NCBI Taxonomy" id="430798"/>
    <lineage>
        <taxon>Bacteria</taxon>
        <taxon>Pseudomonadati</taxon>
        <taxon>Verrucomicrobiota</taxon>
        <taxon>Verrucomicrobiia</taxon>
        <taxon>Verrucomicrobiales</taxon>
        <taxon>Rubritaleaceae</taxon>
        <taxon>Rubritalea</taxon>
    </lineage>
</organism>
<dbReference type="RefSeq" id="WP_377086556.1">
    <property type="nucleotide sequence ID" value="NZ_JBHSJL010000014.1"/>
</dbReference>
<dbReference type="InterPro" id="IPR021908">
    <property type="entry name" value="YfbK_C"/>
</dbReference>
<comment type="caution">
    <text evidence="2">The sequence shown here is derived from an EMBL/GenBank/DDBJ whole genome shotgun (WGS) entry which is preliminary data.</text>
</comment>
<evidence type="ECO:0000259" key="1">
    <source>
        <dbReference type="PROSITE" id="PS50234"/>
    </source>
</evidence>
<reference evidence="3" key="1">
    <citation type="journal article" date="2019" name="Int. J. Syst. Evol. Microbiol.">
        <title>The Global Catalogue of Microorganisms (GCM) 10K type strain sequencing project: providing services to taxonomists for standard genome sequencing and annotation.</title>
        <authorList>
            <consortium name="The Broad Institute Genomics Platform"/>
            <consortium name="The Broad Institute Genome Sequencing Center for Infectious Disease"/>
            <person name="Wu L."/>
            <person name="Ma J."/>
        </authorList>
    </citation>
    <scope>NUCLEOTIDE SEQUENCE [LARGE SCALE GENOMIC DNA]</scope>
    <source>
        <strain evidence="3">CCUG 57942</strain>
    </source>
</reference>
<dbReference type="Pfam" id="PF00092">
    <property type="entry name" value="VWA"/>
    <property type="match status" value="1"/>
</dbReference>
<evidence type="ECO:0000313" key="2">
    <source>
        <dbReference type="EMBL" id="MFD2158319.1"/>
    </source>
</evidence>
<dbReference type="PANTHER" id="PTHR10579">
    <property type="entry name" value="CALCIUM-ACTIVATED CHLORIDE CHANNEL REGULATOR"/>
    <property type="match status" value="1"/>
</dbReference>